<evidence type="ECO:0000313" key="2">
    <source>
        <dbReference type="Proteomes" id="UP001362999"/>
    </source>
</evidence>
<evidence type="ECO:0000313" key="1">
    <source>
        <dbReference type="EMBL" id="KAK7000297.1"/>
    </source>
</evidence>
<name>A0AAW0A3K1_9AGAR</name>
<accession>A0AAW0A3K1</accession>
<keyword evidence="2" id="KW-1185">Reference proteome</keyword>
<protein>
    <submittedName>
        <fullName evidence="1">Uncharacterized protein</fullName>
    </submittedName>
</protein>
<reference evidence="1 2" key="1">
    <citation type="journal article" date="2024" name="J Genomics">
        <title>Draft genome sequencing and assembly of Favolaschia claudopus CIRM-BRFM 2984 isolated from oak limbs.</title>
        <authorList>
            <person name="Navarro D."/>
            <person name="Drula E."/>
            <person name="Chaduli D."/>
            <person name="Cazenave R."/>
            <person name="Ahrendt S."/>
            <person name="Wang J."/>
            <person name="Lipzen A."/>
            <person name="Daum C."/>
            <person name="Barry K."/>
            <person name="Grigoriev I.V."/>
            <person name="Favel A."/>
            <person name="Rosso M.N."/>
            <person name="Martin F."/>
        </authorList>
    </citation>
    <scope>NUCLEOTIDE SEQUENCE [LARGE SCALE GENOMIC DNA]</scope>
    <source>
        <strain evidence="1 2">CIRM-BRFM 2984</strain>
    </source>
</reference>
<organism evidence="1 2">
    <name type="scientific">Favolaschia claudopus</name>
    <dbReference type="NCBI Taxonomy" id="2862362"/>
    <lineage>
        <taxon>Eukaryota</taxon>
        <taxon>Fungi</taxon>
        <taxon>Dikarya</taxon>
        <taxon>Basidiomycota</taxon>
        <taxon>Agaricomycotina</taxon>
        <taxon>Agaricomycetes</taxon>
        <taxon>Agaricomycetidae</taxon>
        <taxon>Agaricales</taxon>
        <taxon>Marasmiineae</taxon>
        <taxon>Mycenaceae</taxon>
        <taxon>Favolaschia</taxon>
    </lineage>
</organism>
<gene>
    <name evidence="1" type="ORF">R3P38DRAFT_3285602</name>
</gene>
<sequence>MSHNGHQGSLTLHHAYPGAPLPHLPTTATTMYGHARPAIFSSHATLHRCHLRPPASTRQSAWGVEVREIHLEGMTSSQPPPLPWPIYAQRRVRVRVRPPFDLSLTGALENTVPAQPTVSDLTPFRLFVLTPHCSSDPPSLLALPPIIPEIPPRSRRLPHSHMSTAQGCFSHHCVSTYPDTSLKSVTLAMLTTPLLRGYSYGKQGACTYLSPFALHSHILPSSLNTDHHEDSRCPRHANIIVAPTLLNTDAPTLKSSPASTYGPH</sequence>
<dbReference type="Proteomes" id="UP001362999">
    <property type="component" value="Unassembled WGS sequence"/>
</dbReference>
<dbReference type="AlphaFoldDB" id="A0AAW0A3K1"/>
<proteinExistence type="predicted"/>
<dbReference type="EMBL" id="JAWWNJ010000089">
    <property type="protein sequence ID" value="KAK7000297.1"/>
    <property type="molecule type" value="Genomic_DNA"/>
</dbReference>
<comment type="caution">
    <text evidence="1">The sequence shown here is derived from an EMBL/GenBank/DDBJ whole genome shotgun (WGS) entry which is preliminary data.</text>
</comment>